<comment type="caution">
    <text evidence="9">The sequence shown here is derived from an EMBL/GenBank/DDBJ whole genome shotgun (WGS) entry which is preliminary data.</text>
</comment>
<dbReference type="OrthoDB" id="912842at2759"/>
<keyword evidence="6" id="KW-0539">Nucleus</keyword>
<dbReference type="GO" id="GO:0006952">
    <property type="term" value="P:defense response"/>
    <property type="evidence" value="ECO:0007669"/>
    <property type="project" value="UniProtKB-KW"/>
</dbReference>
<keyword evidence="5" id="KW-0804">Transcription</keyword>
<reference evidence="9 10" key="1">
    <citation type="submission" date="2019-12" db="EMBL/GenBank/DDBJ databases">
        <authorList>
            <person name="Alioto T."/>
            <person name="Alioto T."/>
            <person name="Gomez Garrido J."/>
        </authorList>
    </citation>
    <scope>NUCLEOTIDE SEQUENCE [LARGE SCALE GENOMIC DNA]</scope>
</reference>
<dbReference type="EMBL" id="CACTIH010009439">
    <property type="protein sequence ID" value="CAA3031326.1"/>
    <property type="molecule type" value="Genomic_DNA"/>
</dbReference>
<dbReference type="GO" id="GO:0003700">
    <property type="term" value="F:DNA-binding transcription factor activity"/>
    <property type="evidence" value="ECO:0007669"/>
    <property type="project" value="InterPro"/>
</dbReference>
<keyword evidence="10" id="KW-1185">Reference proteome</keyword>
<organism evidence="9 10">
    <name type="scientific">Olea europaea subsp. europaea</name>
    <dbReference type="NCBI Taxonomy" id="158383"/>
    <lineage>
        <taxon>Eukaryota</taxon>
        <taxon>Viridiplantae</taxon>
        <taxon>Streptophyta</taxon>
        <taxon>Embryophyta</taxon>
        <taxon>Tracheophyta</taxon>
        <taxon>Spermatophyta</taxon>
        <taxon>Magnoliopsida</taxon>
        <taxon>eudicotyledons</taxon>
        <taxon>Gunneridae</taxon>
        <taxon>Pentapetalae</taxon>
        <taxon>asterids</taxon>
        <taxon>lamiids</taxon>
        <taxon>Lamiales</taxon>
        <taxon>Oleaceae</taxon>
        <taxon>Oleeae</taxon>
        <taxon>Olea</taxon>
    </lineage>
</organism>
<keyword evidence="3" id="KW-0805">Transcription regulation</keyword>
<dbReference type="FunFam" id="3.30.730.10:FF:000001">
    <property type="entry name" value="Ethylene-responsive transcription factor 2"/>
    <property type="match status" value="1"/>
</dbReference>
<dbReference type="PANTHER" id="PTHR31190:SF453">
    <property type="entry name" value="ERF1"/>
    <property type="match status" value="1"/>
</dbReference>
<sequence>MVYENGDYEADFELLDGSRTPIRFSGENYSNDMFMYGVSNDATSVGWLPTISITSTVAPAERVREMTVERVEPSTKVPRVKNYRGVRRRLWGKFAAEIRNSSKNGSRVWQGTYETAEDAALAYDRAAYHIRGSGTLLNFSHRINSGKLEPIRVTLKRTSTSPDQISYSSSSKNRATKKRKKVVAPPVVQNGC</sequence>
<evidence type="ECO:0000256" key="7">
    <source>
        <dbReference type="SAM" id="MobiDB-lite"/>
    </source>
</evidence>
<dbReference type="CDD" id="cd00018">
    <property type="entry name" value="AP2"/>
    <property type="match status" value="1"/>
</dbReference>
<evidence type="ECO:0000256" key="6">
    <source>
        <dbReference type="ARBA" id="ARBA00023242"/>
    </source>
</evidence>
<evidence type="ECO:0000256" key="5">
    <source>
        <dbReference type="ARBA" id="ARBA00023163"/>
    </source>
</evidence>
<dbReference type="AlphaFoldDB" id="A0A8S0VGZ1"/>
<dbReference type="InterPro" id="IPR016177">
    <property type="entry name" value="DNA-bd_dom_sf"/>
</dbReference>
<gene>
    <name evidence="9" type="ORF">OLEA9_A005646</name>
</gene>
<keyword evidence="2" id="KW-0611">Plant defense</keyword>
<dbReference type="GO" id="GO:0009873">
    <property type="term" value="P:ethylene-activated signaling pathway"/>
    <property type="evidence" value="ECO:0007669"/>
    <property type="project" value="InterPro"/>
</dbReference>
<evidence type="ECO:0000256" key="1">
    <source>
        <dbReference type="ARBA" id="ARBA00004123"/>
    </source>
</evidence>
<feature type="compositionally biased region" description="Low complexity" evidence="7">
    <location>
        <begin position="183"/>
        <end position="192"/>
    </location>
</feature>
<proteinExistence type="predicted"/>
<dbReference type="Gene3D" id="3.30.730.10">
    <property type="entry name" value="AP2/ERF domain"/>
    <property type="match status" value="1"/>
</dbReference>
<dbReference type="InterPro" id="IPR001471">
    <property type="entry name" value="AP2/ERF_dom"/>
</dbReference>
<evidence type="ECO:0000313" key="10">
    <source>
        <dbReference type="Proteomes" id="UP000594638"/>
    </source>
</evidence>
<dbReference type="SUPFAM" id="SSF54171">
    <property type="entry name" value="DNA-binding domain"/>
    <property type="match status" value="1"/>
</dbReference>
<dbReference type="Pfam" id="PF00847">
    <property type="entry name" value="AP2"/>
    <property type="match status" value="1"/>
</dbReference>
<keyword evidence="4" id="KW-0238">DNA-binding</keyword>
<dbReference type="PRINTS" id="PR00367">
    <property type="entry name" value="ETHRSPELEMNT"/>
</dbReference>
<evidence type="ECO:0000313" key="9">
    <source>
        <dbReference type="EMBL" id="CAA3031326.1"/>
    </source>
</evidence>
<dbReference type="InterPro" id="IPR036955">
    <property type="entry name" value="AP2/ERF_dom_sf"/>
</dbReference>
<dbReference type="PANTHER" id="PTHR31190">
    <property type="entry name" value="DNA-BINDING DOMAIN"/>
    <property type="match status" value="1"/>
</dbReference>
<feature type="region of interest" description="Disordered" evidence="7">
    <location>
        <begin position="159"/>
        <end position="192"/>
    </location>
</feature>
<accession>A0A8S0VGZ1</accession>
<evidence type="ECO:0000256" key="2">
    <source>
        <dbReference type="ARBA" id="ARBA00022821"/>
    </source>
</evidence>
<dbReference type="GO" id="GO:0005634">
    <property type="term" value="C:nucleus"/>
    <property type="evidence" value="ECO:0007669"/>
    <property type="project" value="UniProtKB-SubCell"/>
</dbReference>
<dbReference type="PROSITE" id="PS51032">
    <property type="entry name" value="AP2_ERF"/>
    <property type="match status" value="1"/>
</dbReference>
<evidence type="ECO:0000256" key="3">
    <source>
        <dbReference type="ARBA" id="ARBA00023015"/>
    </source>
</evidence>
<comment type="subcellular location">
    <subcellularLocation>
        <location evidence="1">Nucleus</location>
    </subcellularLocation>
</comment>
<name>A0A8S0VGZ1_OLEEU</name>
<feature type="domain" description="AP2/ERF" evidence="8">
    <location>
        <begin position="82"/>
        <end position="140"/>
    </location>
</feature>
<evidence type="ECO:0000256" key="4">
    <source>
        <dbReference type="ARBA" id="ARBA00023125"/>
    </source>
</evidence>
<dbReference type="GO" id="GO:0003677">
    <property type="term" value="F:DNA binding"/>
    <property type="evidence" value="ECO:0007669"/>
    <property type="project" value="UniProtKB-KW"/>
</dbReference>
<protein>
    <submittedName>
        <fullName evidence="9">Ethylene-responsive transcription factor 2-like</fullName>
    </submittedName>
</protein>
<dbReference type="Proteomes" id="UP000594638">
    <property type="component" value="Unassembled WGS sequence"/>
</dbReference>
<dbReference type="SMART" id="SM00380">
    <property type="entry name" value="AP2"/>
    <property type="match status" value="1"/>
</dbReference>
<evidence type="ECO:0000259" key="8">
    <source>
        <dbReference type="PROSITE" id="PS51032"/>
    </source>
</evidence>
<dbReference type="InterPro" id="IPR044808">
    <property type="entry name" value="ERF_plant"/>
</dbReference>
<dbReference type="Gramene" id="OE9A005646T1">
    <property type="protein sequence ID" value="OE9A005646C1"/>
    <property type="gene ID" value="OE9A005646"/>
</dbReference>